<accession>A0ABP0FCV4</accession>
<gene>
    <name evidence="3" type="ORF">CVLEPA_LOCUS6636</name>
</gene>
<proteinExistence type="predicted"/>
<dbReference type="PANTHER" id="PTHR13213">
    <property type="entry name" value="MYB-BINDING PROTEIN 1A FAMILY MEMBER"/>
    <property type="match status" value="1"/>
</dbReference>
<comment type="caution">
    <text evidence="3">The sequence shown here is derived from an EMBL/GenBank/DDBJ whole genome shotgun (WGS) entry which is preliminary data.</text>
</comment>
<dbReference type="Pfam" id="PF04931">
    <property type="entry name" value="DNA_pol_phi"/>
    <property type="match status" value="1"/>
</dbReference>
<keyword evidence="2" id="KW-0539">Nucleus</keyword>
<sequence length="347" mass="39507">MYHPNIDQFAREIVTTIGSLGTDALGTFWDQHLTPTLFSSSPERKYLGFMLAVFSFDLISSKEVPAVWSKDLLNNLYYALTNKENPLHLVCRNELPKILSEKLSQENVSHEVQLAVVFQTFTSPGGLHLDGITHSAIVTSLVSRFKLPALLNYIQWLKHLFIHGTTDKTMIREINLDVARKWSSSHLLHLIRMTSLPRNEKWISSIVRFLLLHSHFSFLGNDNNSHIDEISMVGEHFMDLSESTRSHVHQNFLTSVSWLSNMAPLPPDETSVVTNEPKVVIPGLMSSGHFWLASIVDFADSLVSSEHVKPVFNFNDNIKKSWLDVVQNISKVLKLKSKFVSSWKCRR</sequence>
<dbReference type="EMBL" id="CAWYQH010000046">
    <property type="protein sequence ID" value="CAK8677236.1"/>
    <property type="molecule type" value="Genomic_DNA"/>
</dbReference>
<protein>
    <submittedName>
        <fullName evidence="3">Uncharacterized protein</fullName>
    </submittedName>
</protein>
<reference evidence="3 4" key="1">
    <citation type="submission" date="2024-02" db="EMBL/GenBank/DDBJ databases">
        <authorList>
            <person name="Daric V."/>
            <person name="Darras S."/>
        </authorList>
    </citation>
    <scope>NUCLEOTIDE SEQUENCE [LARGE SCALE GENOMIC DNA]</scope>
</reference>
<dbReference type="PANTHER" id="PTHR13213:SF2">
    <property type="entry name" value="MYB-BINDING PROTEIN 1A"/>
    <property type="match status" value="1"/>
</dbReference>
<keyword evidence="4" id="KW-1185">Reference proteome</keyword>
<comment type="subcellular location">
    <subcellularLocation>
        <location evidence="1">Nucleus</location>
    </subcellularLocation>
</comment>
<evidence type="ECO:0000313" key="3">
    <source>
        <dbReference type="EMBL" id="CAK8677236.1"/>
    </source>
</evidence>
<organism evidence="3 4">
    <name type="scientific">Clavelina lepadiformis</name>
    <name type="common">Light-bulb sea squirt</name>
    <name type="synonym">Ascidia lepadiformis</name>
    <dbReference type="NCBI Taxonomy" id="159417"/>
    <lineage>
        <taxon>Eukaryota</taxon>
        <taxon>Metazoa</taxon>
        <taxon>Chordata</taxon>
        <taxon>Tunicata</taxon>
        <taxon>Ascidiacea</taxon>
        <taxon>Aplousobranchia</taxon>
        <taxon>Clavelinidae</taxon>
        <taxon>Clavelina</taxon>
    </lineage>
</organism>
<evidence type="ECO:0000313" key="4">
    <source>
        <dbReference type="Proteomes" id="UP001642483"/>
    </source>
</evidence>
<dbReference type="InterPro" id="IPR007015">
    <property type="entry name" value="DNA_pol_V/MYBBP1A"/>
</dbReference>
<dbReference type="Proteomes" id="UP001642483">
    <property type="component" value="Unassembled WGS sequence"/>
</dbReference>
<name>A0ABP0FCV4_CLALP</name>
<evidence type="ECO:0000256" key="2">
    <source>
        <dbReference type="ARBA" id="ARBA00023242"/>
    </source>
</evidence>
<evidence type="ECO:0000256" key="1">
    <source>
        <dbReference type="ARBA" id="ARBA00004123"/>
    </source>
</evidence>